<evidence type="ECO:0000313" key="2">
    <source>
        <dbReference type="Proteomes" id="UP000237000"/>
    </source>
</evidence>
<dbReference type="OrthoDB" id="10419528at2759"/>
<name>A0A2P5C7E3_TREOI</name>
<evidence type="ECO:0000313" key="1">
    <source>
        <dbReference type="EMBL" id="PON56959.1"/>
    </source>
</evidence>
<dbReference type="Proteomes" id="UP000237000">
    <property type="component" value="Unassembled WGS sequence"/>
</dbReference>
<dbReference type="InParanoid" id="A0A2P5C7E3"/>
<organism evidence="1 2">
    <name type="scientific">Trema orientale</name>
    <name type="common">Charcoal tree</name>
    <name type="synonym">Celtis orientalis</name>
    <dbReference type="NCBI Taxonomy" id="63057"/>
    <lineage>
        <taxon>Eukaryota</taxon>
        <taxon>Viridiplantae</taxon>
        <taxon>Streptophyta</taxon>
        <taxon>Embryophyta</taxon>
        <taxon>Tracheophyta</taxon>
        <taxon>Spermatophyta</taxon>
        <taxon>Magnoliopsida</taxon>
        <taxon>eudicotyledons</taxon>
        <taxon>Gunneridae</taxon>
        <taxon>Pentapetalae</taxon>
        <taxon>rosids</taxon>
        <taxon>fabids</taxon>
        <taxon>Rosales</taxon>
        <taxon>Cannabaceae</taxon>
        <taxon>Trema</taxon>
    </lineage>
</organism>
<accession>A0A2P5C7E3</accession>
<dbReference type="AlphaFoldDB" id="A0A2P5C7E3"/>
<reference evidence="2" key="1">
    <citation type="submission" date="2016-06" db="EMBL/GenBank/DDBJ databases">
        <title>Parallel loss of symbiosis genes in relatives of nitrogen-fixing non-legume Parasponia.</title>
        <authorList>
            <person name="Van Velzen R."/>
            <person name="Holmer R."/>
            <person name="Bu F."/>
            <person name="Rutten L."/>
            <person name="Van Zeijl A."/>
            <person name="Liu W."/>
            <person name="Santuari L."/>
            <person name="Cao Q."/>
            <person name="Sharma T."/>
            <person name="Shen D."/>
            <person name="Roswanjaya Y."/>
            <person name="Wardhani T."/>
            <person name="Kalhor M.S."/>
            <person name="Jansen J."/>
            <person name="Van den Hoogen J."/>
            <person name="Gungor B."/>
            <person name="Hartog M."/>
            <person name="Hontelez J."/>
            <person name="Verver J."/>
            <person name="Yang W.-C."/>
            <person name="Schijlen E."/>
            <person name="Repin R."/>
            <person name="Schilthuizen M."/>
            <person name="Schranz E."/>
            <person name="Heidstra R."/>
            <person name="Miyata K."/>
            <person name="Fedorova E."/>
            <person name="Kohlen W."/>
            <person name="Bisseling T."/>
            <person name="Smit S."/>
            <person name="Geurts R."/>
        </authorList>
    </citation>
    <scope>NUCLEOTIDE SEQUENCE [LARGE SCALE GENOMIC DNA]</scope>
    <source>
        <strain evidence="2">cv. RG33-2</strain>
    </source>
</reference>
<protein>
    <submittedName>
        <fullName evidence="1">Uncharacterized protein</fullName>
    </submittedName>
</protein>
<keyword evidence="2" id="KW-1185">Reference proteome</keyword>
<gene>
    <name evidence="1" type="ORF">TorRG33x02_294790</name>
</gene>
<comment type="caution">
    <text evidence="1">The sequence shown here is derived from an EMBL/GenBank/DDBJ whole genome shotgun (WGS) entry which is preliminary data.</text>
</comment>
<dbReference type="EMBL" id="JXTC01000402">
    <property type="protein sequence ID" value="PON56959.1"/>
    <property type="molecule type" value="Genomic_DNA"/>
</dbReference>
<sequence>MLRAQLSLAGANAMAAMTSKVALQGVRTITTQAVTVVRCRMGSYYTLLFPMMLLLQLLYTGGDYQPFPNADPYVAI</sequence>
<proteinExistence type="predicted"/>